<dbReference type="InterPro" id="IPR029071">
    <property type="entry name" value="Ubiquitin-like_domsf"/>
</dbReference>
<accession>A0A061ALF0</accession>
<dbReference type="PROSITE" id="PS50053">
    <property type="entry name" value="UBIQUITIN_2"/>
    <property type="match status" value="1"/>
</dbReference>
<dbReference type="SUPFAM" id="SSF54236">
    <property type="entry name" value="Ubiquitin-like"/>
    <property type="match status" value="1"/>
</dbReference>
<evidence type="ECO:0000256" key="3">
    <source>
        <dbReference type="ARBA" id="ARBA00022833"/>
    </source>
</evidence>
<dbReference type="SUPFAM" id="SSF118310">
    <property type="entry name" value="AN1-like Zinc finger"/>
    <property type="match status" value="1"/>
</dbReference>
<protein>
    <submittedName>
        <fullName evidence="5">RHTO0S03e08834g1_1</fullName>
    </submittedName>
</protein>
<dbReference type="GO" id="GO:0008270">
    <property type="term" value="F:zinc ion binding"/>
    <property type="evidence" value="ECO:0007669"/>
    <property type="project" value="UniProtKB-KW"/>
</dbReference>
<dbReference type="AlphaFoldDB" id="A0A061ALF0"/>
<evidence type="ECO:0000313" key="5">
    <source>
        <dbReference type="EMBL" id="CDR38379.1"/>
    </source>
</evidence>
<organism evidence="5">
    <name type="scientific">Rhodotorula toruloides</name>
    <name type="common">Yeast</name>
    <name type="synonym">Rhodosporidium toruloides</name>
    <dbReference type="NCBI Taxonomy" id="5286"/>
    <lineage>
        <taxon>Eukaryota</taxon>
        <taxon>Fungi</taxon>
        <taxon>Dikarya</taxon>
        <taxon>Basidiomycota</taxon>
        <taxon>Pucciniomycotina</taxon>
        <taxon>Microbotryomycetes</taxon>
        <taxon>Sporidiobolales</taxon>
        <taxon>Sporidiobolaceae</taxon>
        <taxon>Rhodotorula</taxon>
    </lineage>
</organism>
<dbReference type="InterPro" id="IPR000058">
    <property type="entry name" value="Znf_AN1"/>
</dbReference>
<keyword evidence="1" id="KW-0479">Metal-binding</keyword>
<dbReference type="InterPro" id="IPR000626">
    <property type="entry name" value="Ubiquitin-like_dom"/>
</dbReference>
<gene>
    <name evidence="5" type="ORF">RHTO0S_03e08834g</name>
</gene>
<dbReference type="Pfam" id="PF01428">
    <property type="entry name" value="zf-AN1"/>
    <property type="match status" value="1"/>
</dbReference>
<dbReference type="Pfam" id="PF00240">
    <property type="entry name" value="ubiquitin"/>
    <property type="match status" value="1"/>
</dbReference>
<evidence type="ECO:0000259" key="4">
    <source>
        <dbReference type="PROSITE" id="PS50053"/>
    </source>
</evidence>
<dbReference type="PRINTS" id="PR00348">
    <property type="entry name" value="UBIQUITIN"/>
</dbReference>
<evidence type="ECO:0000256" key="2">
    <source>
        <dbReference type="ARBA" id="ARBA00022771"/>
    </source>
</evidence>
<dbReference type="OrthoDB" id="428577at2759"/>
<proteinExistence type="predicted"/>
<evidence type="ECO:0000256" key="1">
    <source>
        <dbReference type="ARBA" id="ARBA00022723"/>
    </source>
</evidence>
<name>A0A061ALF0_RHOTO</name>
<dbReference type="SMART" id="SM00154">
    <property type="entry name" value="ZnF_AN1"/>
    <property type="match status" value="1"/>
</dbReference>
<keyword evidence="2" id="KW-0863">Zinc-finger</keyword>
<sequence length="150" mass="16380">MHLFVRDLSGHSLSFDASDVSSLQYAVADRTAIPVEDQRLVFGSSQLVSGRTLSSYGIEAGNTVGLALRLRGGAPKKRCGFMLTTTDRCSQAAVRIVGDCQLCSASFCSRHRLAEDHSCPKLSMCREEAFERNKARLEADATHTEKLARV</sequence>
<dbReference type="InterPro" id="IPR035896">
    <property type="entry name" value="AN1-like_Znf"/>
</dbReference>
<keyword evidence="3" id="KW-0862">Zinc</keyword>
<feature type="domain" description="Ubiquitin-like" evidence="4">
    <location>
        <begin position="1"/>
        <end position="73"/>
    </location>
</feature>
<reference evidence="5" key="1">
    <citation type="journal article" date="2014" name="Genome Announc.">
        <title>Draft genome sequence of Rhodosporidium toruloides CECT1137, an oleaginous yeast of biotechnological interest.</title>
        <authorList>
            <person name="Morin N."/>
            <person name="Calcas X."/>
            <person name="Devillers H."/>
            <person name="Durrens P."/>
            <person name="Sherman D.J."/>
            <person name="Nicaud J.-M."/>
            <person name="Neuveglise C."/>
        </authorList>
    </citation>
    <scope>NUCLEOTIDE SEQUENCE</scope>
    <source>
        <strain evidence="5">CECT1137</strain>
    </source>
</reference>
<dbReference type="Gene3D" id="4.10.1110.10">
    <property type="entry name" value="AN1-like Zinc finger"/>
    <property type="match status" value="1"/>
</dbReference>
<dbReference type="InterPro" id="IPR019956">
    <property type="entry name" value="Ubiquitin_dom"/>
</dbReference>
<dbReference type="Gene3D" id="3.10.20.90">
    <property type="entry name" value="Phosphatidylinositol 3-kinase Catalytic Subunit, Chain A, domain 1"/>
    <property type="match status" value="1"/>
</dbReference>
<dbReference type="SMART" id="SM00213">
    <property type="entry name" value="UBQ"/>
    <property type="match status" value="1"/>
</dbReference>
<dbReference type="EMBL" id="LK052938">
    <property type="protein sequence ID" value="CDR38379.1"/>
    <property type="molecule type" value="Genomic_DNA"/>
</dbReference>